<accession>A0A8S4FCU4</accession>
<comment type="caution">
    <text evidence="3">The sequence shown here is derived from an EMBL/GenBank/DDBJ whole genome shotgun (WGS) entry which is preliminary data.</text>
</comment>
<evidence type="ECO:0000313" key="4">
    <source>
        <dbReference type="Proteomes" id="UP000653454"/>
    </source>
</evidence>
<evidence type="ECO:0000313" key="3">
    <source>
        <dbReference type="EMBL" id="CAG9124825.1"/>
    </source>
</evidence>
<protein>
    <submittedName>
        <fullName evidence="3">(diamondback moth) hypothetical protein</fullName>
    </submittedName>
</protein>
<feature type="signal peptide" evidence="2">
    <location>
        <begin position="1"/>
        <end position="18"/>
    </location>
</feature>
<dbReference type="Proteomes" id="UP000653454">
    <property type="component" value="Unassembled WGS sequence"/>
</dbReference>
<proteinExistence type="predicted"/>
<organism evidence="3 4">
    <name type="scientific">Plutella xylostella</name>
    <name type="common">Diamondback moth</name>
    <name type="synonym">Plutella maculipennis</name>
    <dbReference type="NCBI Taxonomy" id="51655"/>
    <lineage>
        <taxon>Eukaryota</taxon>
        <taxon>Metazoa</taxon>
        <taxon>Ecdysozoa</taxon>
        <taxon>Arthropoda</taxon>
        <taxon>Hexapoda</taxon>
        <taxon>Insecta</taxon>
        <taxon>Pterygota</taxon>
        <taxon>Neoptera</taxon>
        <taxon>Endopterygota</taxon>
        <taxon>Lepidoptera</taxon>
        <taxon>Glossata</taxon>
        <taxon>Ditrysia</taxon>
        <taxon>Yponomeutoidea</taxon>
        <taxon>Plutellidae</taxon>
        <taxon>Plutella</taxon>
    </lineage>
</organism>
<evidence type="ECO:0000256" key="1">
    <source>
        <dbReference type="SAM" id="MobiDB-lite"/>
    </source>
</evidence>
<name>A0A8S4FCU4_PLUXY</name>
<dbReference type="AlphaFoldDB" id="A0A8S4FCU4"/>
<feature type="region of interest" description="Disordered" evidence="1">
    <location>
        <begin position="69"/>
        <end position="91"/>
    </location>
</feature>
<keyword evidence="2" id="KW-0732">Signal</keyword>
<evidence type="ECO:0000256" key="2">
    <source>
        <dbReference type="SAM" id="SignalP"/>
    </source>
</evidence>
<dbReference type="EMBL" id="CAJHNJ030000030">
    <property type="protein sequence ID" value="CAG9124825.1"/>
    <property type="molecule type" value="Genomic_DNA"/>
</dbReference>
<sequence>MLKIVLLVVCVALPLGAPKEHRHRLREYKRSLDVDKALKEKIKRDAAELMREKEEQFEAERDYWMEKYRHRQPPAPAPAPPPPARAPPACPAGTTSINGICVKINGL</sequence>
<reference evidence="3" key="1">
    <citation type="submission" date="2020-11" db="EMBL/GenBank/DDBJ databases">
        <authorList>
            <person name="Whiteford S."/>
        </authorList>
    </citation>
    <scope>NUCLEOTIDE SEQUENCE</scope>
</reference>
<feature type="compositionally biased region" description="Pro residues" evidence="1">
    <location>
        <begin position="73"/>
        <end position="90"/>
    </location>
</feature>
<keyword evidence="4" id="KW-1185">Reference proteome</keyword>
<feature type="chain" id="PRO_5035820199" evidence="2">
    <location>
        <begin position="19"/>
        <end position="107"/>
    </location>
</feature>
<gene>
    <name evidence="3" type="ORF">PLXY2_LOCUS8297</name>
</gene>